<gene>
    <name evidence="2" type="ORF">K8V20_12085</name>
</gene>
<evidence type="ECO:0000313" key="2">
    <source>
        <dbReference type="EMBL" id="HJG29367.1"/>
    </source>
</evidence>
<dbReference type="Proteomes" id="UP000782880">
    <property type="component" value="Unassembled WGS sequence"/>
</dbReference>
<feature type="transmembrane region" description="Helical" evidence="1">
    <location>
        <begin position="180"/>
        <end position="203"/>
    </location>
</feature>
<accession>A0A921LPX3</accession>
<protein>
    <submittedName>
        <fullName evidence="2">DUF624 domain-containing protein</fullName>
    </submittedName>
</protein>
<dbReference type="Pfam" id="PF04854">
    <property type="entry name" value="DUF624"/>
    <property type="match status" value="1"/>
</dbReference>
<proteinExistence type="predicted"/>
<feature type="transmembrane region" description="Helical" evidence="1">
    <location>
        <begin position="152"/>
        <end position="174"/>
    </location>
</feature>
<reference evidence="2" key="2">
    <citation type="submission" date="2021-09" db="EMBL/GenBank/DDBJ databases">
        <authorList>
            <person name="Gilroy R."/>
        </authorList>
    </citation>
    <scope>NUCLEOTIDE SEQUENCE</scope>
    <source>
        <strain evidence="2">ChiBcec21-2208</strain>
    </source>
</reference>
<feature type="transmembrane region" description="Helical" evidence="1">
    <location>
        <begin position="110"/>
        <end position="131"/>
    </location>
</feature>
<keyword evidence="1" id="KW-0472">Membrane</keyword>
<keyword evidence="1" id="KW-1133">Transmembrane helix</keyword>
<evidence type="ECO:0000256" key="1">
    <source>
        <dbReference type="SAM" id="Phobius"/>
    </source>
</evidence>
<organism evidence="2 3">
    <name type="scientific">Subdoligranulum variabile</name>
    <dbReference type="NCBI Taxonomy" id="214851"/>
    <lineage>
        <taxon>Bacteria</taxon>
        <taxon>Bacillati</taxon>
        <taxon>Bacillota</taxon>
        <taxon>Clostridia</taxon>
        <taxon>Eubacteriales</taxon>
        <taxon>Oscillospiraceae</taxon>
        <taxon>Subdoligranulum</taxon>
    </lineage>
</organism>
<sequence length="230" mass="25429">MRGVFNPDSPLMRALGVVWDLIVLNLLFLVCCIPVVTIGPAITALHYVTTKMAGEKDGTPVVGNFFKSFRANFRQGVLMGILFGAAGGFLGYDIYLLWHSGNFQNSIFKILIPVAAIAYMMTFVYAFPLLARFNNTVLGTIRNAFIMSVTSLPKTFSMLLLIGACAAFTLYTQTTLRYGLFFWFALGFSSIAYANAFVLNGVFMKCSEQYSSQINQEQSQDTTENSDGKK</sequence>
<feature type="transmembrane region" description="Helical" evidence="1">
    <location>
        <begin position="77"/>
        <end position="98"/>
    </location>
</feature>
<feature type="transmembrane region" description="Helical" evidence="1">
    <location>
        <begin position="22"/>
        <end position="48"/>
    </location>
</feature>
<dbReference type="AlphaFoldDB" id="A0A921LPX3"/>
<dbReference type="InterPro" id="IPR006938">
    <property type="entry name" value="DUF624"/>
</dbReference>
<comment type="caution">
    <text evidence="2">The sequence shown here is derived from an EMBL/GenBank/DDBJ whole genome shotgun (WGS) entry which is preliminary data.</text>
</comment>
<dbReference type="EMBL" id="DYVE01000310">
    <property type="protein sequence ID" value="HJG29367.1"/>
    <property type="molecule type" value="Genomic_DNA"/>
</dbReference>
<keyword evidence="1" id="KW-0812">Transmembrane</keyword>
<reference evidence="2" key="1">
    <citation type="journal article" date="2021" name="PeerJ">
        <title>Extensive microbial diversity within the chicken gut microbiome revealed by metagenomics and culture.</title>
        <authorList>
            <person name="Gilroy R."/>
            <person name="Ravi A."/>
            <person name="Getino M."/>
            <person name="Pursley I."/>
            <person name="Horton D.L."/>
            <person name="Alikhan N.F."/>
            <person name="Baker D."/>
            <person name="Gharbi K."/>
            <person name="Hall N."/>
            <person name="Watson M."/>
            <person name="Adriaenssens E.M."/>
            <person name="Foster-Nyarko E."/>
            <person name="Jarju S."/>
            <person name="Secka A."/>
            <person name="Antonio M."/>
            <person name="Oren A."/>
            <person name="Chaudhuri R.R."/>
            <person name="La Ragione R."/>
            <person name="Hildebrand F."/>
            <person name="Pallen M.J."/>
        </authorList>
    </citation>
    <scope>NUCLEOTIDE SEQUENCE</scope>
    <source>
        <strain evidence="2">ChiBcec21-2208</strain>
    </source>
</reference>
<evidence type="ECO:0000313" key="3">
    <source>
        <dbReference type="Proteomes" id="UP000782880"/>
    </source>
</evidence>
<name>A0A921LPX3_9FIRM</name>